<comment type="caution">
    <text evidence="2">The sequence shown here is derived from an EMBL/GenBank/DDBJ whole genome shotgun (WGS) entry which is preliminary data.</text>
</comment>
<protein>
    <submittedName>
        <fullName evidence="2">Uncharacterized protein</fullName>
    </submittedName>
</protein>
<keyword evidence="3" id="KW-1185">Reference proteome</keyword>
<reference evidence="2 3" key="1">
    <citation type="submission" date="2021-06" db="EMBL/GenBank/DDBJ databases">
        <title>Caerostris darwini draft genome.</title>
        <authorList>
            <person name="Kono N."/>
            <person name="Arakawa K."/>
        </authorList>
    </citation>
    <scope>NUCLEOTIDE SEQUENCE [LARGE SCALE GENOMIC DNA]</scope>
</reference>
<feature type="compositionally biased region" description="Basic and acidic residues" evidence="1">
    <location>
        <begin position="68"/>
        <end position="81"/>
    </location>
</feature>
<name>A0AAV4QBR9_9ARAC</name>
<dbReference type="AlphaFoldDB" id="A0AAV4QBR9"/>
<evidence type="ECO:0000313" key="2">
    <source>
        <dbReference type="EMBL" id="GIY05757.1"/>
    </source>
</evidence>
<evidence type="ECO:0000256" key="1">
    <source>
        <dbReference type="SAM" id="MobiDB-lite"/>
    </source>
</evidence>
<evidence type="ECO:0000313" key="3">
    <source>
        <dbReference type="Proteomes" id="UP001054837"/>
    </source>
</evidence>
<gene>
    <name evidence="2" type="ORF">CDAR_506421</name>
</gene>
<proteinExistence type="predicted"/>
<feature type="region of interest" description="Disordered" evidence="1">
    <location>
        <begin position="66"/>
        <end position="86"/>
    </location>
</feature>
<dbReference type="EMBL" id="BPLQ01004124">
    <property type="protein sequence ID" value="GIY05757.1"/>
    <property type="molecule type" value="Genomic_DNA"/>
</dbReference>
<dbReference type="Proteomes" id="UP001054837">
    <property type="component" value="Unassembled WGS sequence"/>
</dbReference>
<organism evidence="2 3">
    <name type="scientific">Caerostris darwini</name>
    <dbReference type="NCBI Taxonomy" id="1538125"/>
    <lineage>
        <taxon>Eukaryota</taxon>
        <taxon>Metazoa</taxon>
        <taxon>Ecdysozoa</taxon>
        <taxon>Arthropoda</taxon>
        <taxon>Chelicerata</taxon>
        <taxon>Arachnida</taxon>
        <taxon>Araneae</taxon>
        <taxon>Araneomorphae</taxon>
        <taxon>Entelegynae</taxon>
        <taxon>Araneoidea</taxon>
        <taxon>Araneidae</taxon>
        <taxon>Caerostris</taxon>
    </lineage>
</organism>
<accession>A0AAV4QBR9</accession>
<sequence>MNLIGFGSSSGRPRQCEQLMSTSCESCKTPAVSANEIIILYRTQLFWKPLRTFRCNTNYSFTSTFHPENGHPTHEGREKANEGNTELQDCGTNKVKLFLQFGWVLKMRSSRRVNRTIDGCQLLTNGSVQQCRNKVGYRMAKQAVLFPPFNKFGSSTPEAQQNVFYWWLNL</sequence>